<keyword evidence="1" id="KW-0472">Membrane</keyword>
<accession>E2C9N3</accession>
<evidence type="ECO:0000313" key="3">
    <source>
        <dbReference type="Proteomes" id="UP000008237"/>
    </source>
</evidence>
<gene>
    <name evidence="2" type="ORF">EAI_06155</name>
</gene>
<dbReference type="OrthoDB" id="10057079at2759"/>
<protein>
    <submittedName>
        <fullName evidence="2">Uncharacterized protein</fullName>
    </submittedName>
</protein>
<feature type="transmembrane region" description="Helical" evidence="1">
    <location>
        <begin position="29"/>
        <end position="52"/>
    </location>
</feature>
<proteinExistence type="predicted"/>
<dbReference type="InParanoid" id="E2C9N3"/>
<sequence length="88" mass="10005">MEDEVEKIGNMVMKFLGAVMNGPIAKDHLLGALCTGVSYLYLMFCVMIKAGFKECVVEKYFTITKDGEPERYGYIDMWMCRKDGFAVI</sequence>
<evidence type="ECO:0000313" key="2">
    <source>
        <dbReference type="EMBL" id="EFN75372.1"/>
    </source>
</evidence>
<evidence type="ECO:0000256" key="1">
    <source>
        <dbReference type="SAM" id="Phobius"/>
    </source>
</evidence>
<reference evidence="2 3" key="1">
    <citation type="journal article" date="2010" name="Science">
        <title>Genomic comparison of the ants Camponotus floridanus and Harpegnathos saltator.</title>
        <authorList>
            <person name="Bonasio R."/>
            <person name="Zhang G."/>
            <person name="Ye C."/>
            <person name="Mutti N.S."/>
            <person name="Fang X."/>
            <person name="Qin N."/>
            <person name="Donahue G."/>
            <person name="Yang P."/>
            <person name="Li Q."/>
            <person name="Li C."/>
            <person name="Zhang P."/>
            <person name="Huang Z."/>
            <person name="Berger S.L."/>
            <person name="Reinberg D."/>
            <person name="Wang J."/>
            <person name="Liebig J."/>
        </authorList>
    </citation>
    <scope>NUCLEOTIDE SEQUENCE [LARGE SCALE GENOMIC DNA]</scope>
    <source>
        <strain evidence="2 3">R22 G/1</strain>
    </source>
</reference>
<keyword evidence="1" id="KW-1133">Transmembrane helix</keyword>
<name>E2C9N3_HARSA</name>
<organism evidence="3">
    <name type="scientific">Harpegnathos saltator</name>
    <name type="common">Jerdon's jumping ant</name>
    <dbReference type="NCBI Taxonomy" id="610380"/>
    <lineage>
        <taxon>Eukaryota</taxon>
        <taxon>Metazoa</taxon>
        <taxon>Ecdysozoa</taxon>
        <taxon>Arthropoda</taxon>
        <taxon>Hexapoda</taxon>
        <taxon>Insecta</taxon>
        <taxon>Pterygota</taxon>
        <taxon>Neoptera</taxon>
        <taxon>Endopterygota</taxon>
        <taxon>Hymenoptera</taxon>
        <taxon>Apocrita</taxon>
        <taxon>Aculeata</taxon>
        <taxon>Formicoidea</taxon>
        <taxon>Formicidae</taxon>
        <taxon>Ponerinae</taxon>
        <taxon>Ponerini</taxon>
        <taxon>Harpegnathos</taxon>
    </lineage>
</organism>
<dbReference type="AlphaFoldDB" id="E2C9N3"/>
<dbReference type="Proteomes" id="UP000008237">
    <property type="component" value="Unassembled WGS sequence"/>
</dbReference>
<dbReference type="EMBL" id="GL453868">
    <property type="protein sequence ID" value="EFN75372.1"/>
    <property type="molecule type" value="Genomic_DNA"/>
</dbReference>
<keyword evidence="3" id="KW-1185">Reference proteome</keyword>
<keyword evidence="1" id="KW-0812">Transmembrane</keyword>